<comment type="caution">
    <text evidence="12">The sequence shown here is derived from an EMBL/GenBank/DDBJ whole genome shotgun (WGS) entry which is preliminary data.</text>
</comment>
<evidence type="ECO:0008006" key="14">
    <source>
        <dbReference type="Google" id="ProtNLM"/>
    </source>
</evidence>
<dbReference type="PANTHER" id="PTHR13018:SF149">
    <property type="entry name" value="DOMAIN PROTEIN, PUTATIVE (AFU_ORTHOLOGUE AFUA_3G11660)-RELATED"/>
    <property type="match status" value="1"/>
</dbReference>
<dbReference type="Pfam" id="PF02714">
    <property type="entry name" value="RSN1_7TM"/>
    <property type="match status" value="1"/>
</dbReference>
<gene>
    <name evidence="12" type="ORF">HGRIS_001969</name>
</gene>
<keyword evidence="13" id="KW-1185">Reference proteome</keyword>
<dbReference type="InterPro" id="IPR032880">
    <property type="entry name" value="CSC1/OSCA1-like_N"/>
</dbReference>
<feature type="transmembrane region" description="Helical" evidence="8">
    <location>
        <begin position="575"/>
        <end position="593"/>
    </location>
</feature>
<evidence type="ECO:0000256" key="8">
    <source>
        <dbReference type="SAM" id="Phobius"/>
    </source>
</evidence>
<evidence type="ECO:0000256" key="7">
    <source>
        <dbReference type="SAM" id="MobiDB-lite"/>
    </source>
</evidence>
<feature type="compositionally biased region" description="Polar residues" evidence="7">
    <location>
        <begin position="887"/>
        <end position="922"/>
    </location>
</feature>
<dbReference type="Pfam" id="PF13967">
    <property type="entry name" value="RSN1_TM"/>
    <property type="match status" value="1"/>
</dbReference>
<dbReference type="InterPro" id="IPR027815">
    <property type="entry name" value="CSC1/OSCA1-like_cyt"/>
</dbReference>
<dbReference type="Proteomes" id="UP001556367">
    <property type="component" value="Unassembled WGS sequence"/>
</dbReference>
<evidence type="ECO:0000256" key="4">
    <source>
        <dbReference type="ARBA" id="ARBA00022692"/>
    </source>
</evidence>
<evidence type="ECO:0000256" key="5">
    <source>
        <dbReference type="ARBA" id="ARBA00022989"/>
    </source>
</evidence>
<feature type="compositionally biased region" description="Pro residues" evidence="7">
    <location>
        <begin position="966"/>
        <end position="976"/>
    </location>
</feature>
<feature type="transmembrane region" description="Helical" evidence="8">
    <location>
        <begin position="23"/>
        <end position="44"/>
    </location>
</feature>
<comment type="similarity">
    <text evidence="2">Belongs to the CSC1 (TC 1.A.17) family.</text>
</comment>
<dbReference type="InterPro" id="IPR003864">
    <property type="entry name" value="CSC1/OSCA1-like_7TM"/>
</dbReference>
<evidence type="ECO:0000259" key="9">
    <source>
        <dbReference type="Pfam" id="PF02714"/>
    </source>
</evidence>
<comment type="subcellular location">
    <subcellularLocation>
        <location evidence="1">Membrane</location>
        <topology evidence="1">Multi-pass membrane protein</topology>
    </subcellularLocation>
</comment>
<dbReference type="PANTHER" id="PTHR13018">
    <property type="entry name" value="PROBABLE MEMBRANE PROTEIN DUF221-RELATED"/>
    <property type="match status" value="1"/>
</dbReference>
<feature type="compositionally biased region" description="Pro residues" evidence="7">
    <location>
        <begin position="871"/>
        <end position="886"/>
    </location>
</feature>
<feature type="transmembrane region" description="Helical" evidence="8">
    <location>
        <begin position="605"/>
        <end position="631"/>
    </location>
</feature>
<feature type="transmembrane region" description="Helical" evidence="8">
    <location>
        <begin position="463"/>
        <end position="487"/>
    </location>
</feature>
<feature type="transmembrane region" description="Helical" evidence="8">
    <location>
        <begin position="536"/>
        <end position="554"/>
    </location>
</feature>
<accession>A0ABR3JJ14</accession>
<feature type="transmembrane region" description="Helical" evidence="8">
    <location>
        <begin position="419"/>
        <end position="442"/>
    </location>
</feature>
<dbReference type="Pfam" id="PF14703">
    <property type="entry name" value="PHM7_cyt"/>
    <property type="match status" value="1"/>
</dbReference>
<evidence type="ECO:0000259" key="11">
    <source>
        <dbReference type="Pfam" id="PF14703"/>
    </source>
</evidence>
<feature type="transmembrane region" description="Helical" evidence="8">
    <location>
        <begin position="376"/>
        <end position="399"/>
    </location>
</feature>
<feature type="domain" description="CSC1/OSCA1-like 7TM region" evidence="9">
    <location>
        <begin position="371"/>
        <end position="676"/>
    </location>
</feature>
<evidence type="ECO:0000256" key="1">
    <source>
        <dbReference type="ARBA" id="ARBA00004141"/>
    </source>
</evidence>
<feature type="transmembrane region" description="Helical" evidence="8">
    <location>
        <begin position="107"/>
        <end position="127"/>
    </location>
</feature>
<evidence type="ECO:0000259" key="10">
    <source>
        <dbReference type="Pfam" id="PF13967"/>
    </source>
</evidence>
<name>A0ABR3JJ14_9AGAR</name>
<feature type="region of interest" description="Disordered" evidence="7">
    <location>
        <begin position="865"/>
        <end position="922"/>
    </location>
</feature>
<evidence type="ECO:0000256" key="6">
    <source>
        <dbReference type="ARBA" id="ARBA00023136"/>
    </source>
</evidence>
<feature type="transmembrane region" description="Helical" evidence="8">
    <location>
        <begin position="153"/>
        <end position="173"/>
    </location>
</feature>
<sequence>MAFDADQLGDALGAGRTLAPEAVGSQVLLMSAISIVTVLLFNFLRPKNKIIYEPKVKYHVGSKPPPRISSSFFGWLSPLMHTKEPELLDKIGLDAVAFLRFIRLLRWFFAGTTVLTCGVLIPINYLYNRAHVKPRRRDILSMLTIRDVKGPQLYAHVAISYLITFLLIGLVYYHWKQMVRLRHEWFRSPEHIQSFYARTLSIMHVPKKCQSDAGLRTILESVKMPYPVTAVHIGRKVGKLPELIEYHNQTVRDFESLLVKYLKGGRIGRKRPTIRVGGCCGLGGQKKDAIDFYTAKLTRTEAAVQEYRAHIDSHKAEKYGFASLAAVPYAHTAAKMLASKHPKGTTIELAPNPKDIIWENMNKTDAAIARKRLVGFWWLAVLCFFSLIPLFVVAILANIDAFRATGYLKFLDSWSDDSPITFAIVSGVLPPAVAGLFTFFLPRIMRWLSQYMGALTHARLDRAVVARFFAFLVISQLIVFTLIGVVFNSVAEIVAQIGHGQSATTILKSLDKLPGTIHKTYINQTSYWLKWFPMRGFLVVFDLAQILNLLWISIKTRMFGRTPRDIREWTQPSDFEYAIYYANLVSATTYLRVVYKILTQSCFKLFMAAVGLLFAPLAPLLALAAAIVFWMSSWVYKYQLMFVFVSKVETGGRIWNVVINRLLFSAILMQLLMVLTIGLQDKFHSLKWLSTVPPILIIIAFKFYIKHKFGSKFRYYIPTAEEFSEAKVHSARADVRGHRLEHRFGHPSLHSELFTPMLHAKMMPLLREVYKGRISETEQGALKEYGGQKTEVQVVEGIRVAAIQQQDLEYDPVLYQRDRGELDWDRQSMASTNVLSMTEATSSIYSKTPYTPNAGLPAGYGYDTYLATGPTPSPNPSSMPTTPPPQHSRQSTGYFEQQRPLSMPSTVAPNTNTTSWYSEQGPSDEQYLQQNSFVHQQMDMPPPTQAPYMPGPQVQPNMPFGGAGQGPPPPPGPPSGAMPSQYSPYPPQGPYPGYQS</sequence>
<feature type="region of interest" description="Disordered" evidence="7">
    <location>
        <begin position="937"/>
        <end position="996"/>
    </location>
</feature>
<feature type="domain" description="CSC1/OSCA1-like cytosolic" evidence="11">
    <location>
        <begin position="197"/>
        <end position="360"/>
    </location>
</feature>
<keyword evidence="5 8" id="KW-1133">Transmembrane helix</keyword>
<dbReference type="InterPro" id="IPR045122">
    <property type="entry name" value="Csc1-like"/>
</dbReference>
<organism evidence="12 13">
    <name type="scientific">Hohenbuehelia grisea</name>
    <dbReference type="NCBI Taxonomy" id="104357"/>
    <lineage>
        <taxon>Eukaryota</taxon>
        <taxon>Fungi</taxon>
        <taxon>Dikarya</taxon>
        <taxon>Basidiomycota</taxon>
        <taxon>Agaricomycotina</taxon>
        <taxon>Agaricomycetes</taxon>
        <taxon>Agaricomycetidae</taxon>
        <taxon>Agaricales</taxon>
        <taxon>Pleurotineae</taxon>
        <taxon>Pleurotaceae</taxon>
        <taxon>Hohenbuehelia</taxon>
    </lineage>
</organism>
<feature type="transmembrane region" description="Helical" evidence="8">
    <location>
        <begin position="686"/>
        <end position="705"/>
    </location>
</feature>
<keyword evidence="4 8" id="KW-0812">Transmembrane</keyword>
<keyword evidence="6 8" id="KW-0472">Membrane</keyword>
<evidence type="ECO:0000256" key="3">
    <source>
        <dbReference type="ARBA" id="ARBA00022448"/>
    </source>
</evidence>
<keyword evidence="3" id="KW-0813">Transport</keyword>
<dbReference type="EMBL" id="JASNQZ010000006">
    <property type="protein sequence ID" value="KAL0955754.1"/>
    <property type="molecule type" value="Genomic_DNA"/>
</dbReference>
<evidence type="ECO:0000313" key="12">
    <source>
        <dbReference type="EMBL" id="KAL0955754.1"/>
    </source>
</evidence>
<proteinExistence type="inferred from homology"/>
<reference evidence="13" key="1">
    <citation type="submission" date="2024-06" db="EMBL/GenBank/DDBJ databases">
        <title>Multi-omics analyses provide insights into the biosynthesis of the anticancer antibiotic pleurotin in Hohenbuehelia grisea.</title>
        <authorList>
            <person name="Weaver J.A."/>
            <person name="Alberti F."/>
        </authorList>
    </citation>
    <scope>NUCLEOTIDE SEQUENCE [LARGE SCALE GENOMIC DNA]</scope>
    <source>
        <strain evidence="13">T-177</strain>
    </source>
</reference>
<evidence type="ECO:0000313" key="13">
    <source>
        <dbReference type="Proteomes" id="UP001556367"/>
    </source>
</evidence>
<protein>
    <recommendedName>
        <fullName evidence="14">DUF221-domain-containing protein</fullName>
    </recommendedName>
</protein>
<feature type="domain" description="CSC1/OSCA1-like N-terminal transmembrane" evidence="10">
    <location>
        <begin position="23"/>
        <end position="173"/>
    </location>
</feature>
<feature type="transmembrane region" description="Helical" evidence="8">
    <location>
        <begin position="662"/>
        <end position="680"/>
    </location>
</feature>
<evidence type="ECO:0000256" key="2">
    <source>
        <dbReference type="ARBA" id="ARBA00007779"/>
    </source>
</evidence>